<dbReference type="NCBIfam" id="NF008268">
    <property type="entry name" value="PRK11040.1"/>
    <property type="match status" value="1"/>
</dbReference>
<dbReference type="Pfam" id="PF01523">
    <property type="entry name" value="PmbA_TldD_1st"/>
    <property type="match status" value="1"/>
</dbReference>
<dbReference type="GO" id="GO:0006508">
    <property type="term" value="P:proteolysis"/>
    <property type="evidence" value="ECO:0007669"/>
    <property type="project" value="UniProtKB-KW"/>
</dbReference>
<feature type="domain" description="Metalloprotease TldD/E C-terminal" evidence="3">
    <location>
        <begin position="233"/>
        <end position="445"/>
    </location>
</feature>
<evidence type="ECO:0000313" key="6">
    <source>
        <dbReference type="Proteomes" id="UP000321548"/>
    </source>
</evidence>
<dbReference type="EMBL" id="VDUY01000003">
    <property type="protein sequence ID" value="TXL65931.1"/>
    <property type="molecule type" value="Genomic_DNA"/>
</dbReference>
<protein>
    <submittedName>
        <fullName evidence="5">Metalloprotease PmbA</fullName>
    </submittedName>
</protein>
<dbReference type="SUPFAM" id="SSF111283">
    <property type="entry name" value="Putative modulator of DNA gyrase, PmbA/TldD"/>
    <property type="match status" value="1"/>
</dbReference>
<dbReference type="InterPro" id="IPR036059">
    <property type="entry name" value="TldD/PmbA_sf"/>
</dbReference>
<sequence>MFEYDQSRLNELAALALERAHSGGASAAAVDVSESSGLSVNVRRGRVETIEQTRDKGLGVSVYFGTRRGHASTSDFSAGSIAETVAAACDIARYTAEDPFAGLPEPELLARDWKDPGVFHAWNLSVDEAVEMAQAAEAAAFATSPMIRNSEGASVSVSHGHFVAANSLGFSGGFRYSRHSIGAAPIAQRGRDMQRDDWYASHCNPKKLADPQALGRYAAERALSRLGARRLSTRRVPVLFEAPLACGLLGHFVQATSGSALYRKTTFLVDSLGHSVFPEHIDIVEDPTLRGESGSSPFDNEGVATKKRLVVEAGVLQGYFLSTYSARKLGMRTTGNAGGSHNLRFASRHTKRRDDLEAMLARLGTGLFVTDLMGQGVNYVTGDYSRGAAGFWVENGKIAYPVEEITIAGNLRQMFQDVRAVGADEIVRGTKRTGSVLIGEMAVAGS</sequence>
<dbReference type="InterPro" id="IPR045569">
    <property type="entry name" value="Metalloprtase-TldD/E_C"/>
</dbReference>
<proteinExistence type="inferred from homology"/>
<dbReference type="PANTHER" id="PTHR43421">
    <property type="entry name" value="METALLOPROTEASE PMBA"/>
    <property type="match status" value="1"/>
</dbReference>
<dbReference type="InterPro" id="IPR047657">
    <property type="entry name" value="PmbA"/>
</dbReference>
<accession>A0A5C8NXT9</accession>
<keyword evidence="5" id="KW-0482">Metalloprotease</keyword>
<dbReference type="InterPro" id="IPR002510">
    <property type="entry name" value="Metalloprtase-TldD/E_N"/>
</dbReference>
<name>A0A5C8NXT9_9BURK</name>
<dbReference type="RefSeq" id="WP_147703846.1">
    <property type="nucleotide sequence ID" value="NZ_VDUY01000003.1"/>
</dbReference>
<dbReference type="PANTHER" id="PTHR43421:SF1">
    <property type="entry name" value="METALLOPROTEASE PMBA"/>
    <property type="match status" value="1"/>
</dbReference>
<dbReference type="InterPro" id="IPR045570">
    <property type="entry name" value="Metalloprtase-TldD/E_cen_dom"/>
</dbReference>
<dbReference type="Pfam" id="PF19289">
    <property type="entry name" value="PmbA_TldD_3rd"/>
    <property type="match status" value="1"/>
</dbReference>
<dbReference type="Proteomes" id="UP000321548">
    <property type="component" value="Unassembled WGS sequence"/>
</dbReference>
<dbReference type="AlphaFoldDB" id="A0A5C8NXT9"/>
<reference evidence="5 6" key="1">
    <citation type="submission" date="2019-06" db="EMBL/GenBank/DDBJ databases">
        <title>Quisquiliibacterium sp. nov., isolated from a maize field.</title>
        <authorList>
            <person name="Lin S.-Y."/>
            <person name="Tsai C.-F."/>
            <person name="Young C.-C."/>
        </authorList>
    </citation>
    <scope>NUCLEOTIDE SEQUENCE [LARGE SCALE GENOMIC DNA]</scope>
    <source>
        <strain evidence="5 6">CC-CFT501</strain>
    </source>
</reference>
<feature type="domain" description="Metalloprotease TldD/E N-terminal" evidence="2">
    <location>
        <begin position="29"/>
        <end position="92"/>
    </location>
</feature>
<evidence type="ECO:0000259" key="4">
    <source>
        <dbReference type="Pfam" id="PF19290"/>
    </source>
</evidence>
<keyword evidence="5" id="KW-0645">Protease</keyword>
<keyword evidence="6" id="KW-1185">Reference proteome</keyword>
<dbReference type="OrthoDB" id="9803618at2"/>
<feature type="domain" description="Metalloprotease TldD/E central" evidence="4">
    <location>
        <begin position="120"/>
        <end position="226"/>
    </location>
</feature>
<gene>
    <name evidence="5" type="primary">pmbA</name>
    <name evidence="5" type="ORF">FHP08_07555</name>
</gene>
<dbReference type="Gene3D" id="3.30.2290.10">
    <property type="entry name" value="PmbA/TldD superfamily"/>
    <property type="match status" value="1"/>
</dbReference>
<comment type="caution">
    <text evidence="5">The sequence shown here is derived from an EMBL/GenBank/DDBJ whole genome shotgun (WGS) entry which is preliminary data.</text>
</comment>
<evidence type="ECO:0000313" key="5">
    <source>
        <dbReference type="EMBL" id="TXL65931.1"/>
    </source>
</evidence>
<comment type="similarity">
    <text evidence="1">Belongs to the peptidase U62 family.</text>
</comment>
<evidence type="ECO:0000259" key="2">
    <source>
        <dbReference type="Pfam" id="PF01523"/>
    </source>
</evidence>
<dbReference type="InterPro" id="IPR035068">
    <property type="entry name" value="TldD/PmbA_N"/>
</dbReference>
<dbReference type="GO" id="GO:0008237">
    <property type="term" value="F:metallopeptidase activity"/>
    <property type="evidence" value="ECO:0007669"/>
    <property type="project" value="UniProtKB-KW"/>
</dbReference>
<dbReference type="GO" id="GO:0005829">
    <property type="term" value="C:cytosol"/>
    <property type="evidence" value="ECO:0007669"/>
    <property type="project" value="TreeGrafter"/>
</dbReference>
<evidence type="ECO:0000256" key="1">
    <source>
        <dbReference type="ARBA" id="ARBA00005836"/>
    </source>
</evidence>
<evidence type="ECO:0000259" key="3">
    <source>
        <dbReference type="Pfam" id="PF19289"/>
    </source>
</evidence>
<organism evidence="5 6">
    <name type="scientific">Zeimonas arvi</name>
    <dbReference type="NCBI Taxonomy" id="2498847"/>
    <lineage>
        <taxon>Bacteria</taxon>
        <taxon>Pseudomonadati</taxon>
        <taxon>Pseudomonadota</taxon>
        <taxon>Betaproteobacteria</taxon>
        <taxon>Burkholderiales</taxon>
        <taxon>Burkholderiaceae</taxon>
        <taxon>Zeimonas</taxon>
    </lineage>
</organism>
<keyword evidence="5" id="KW-0378">Hydrolase</keyword>
<dbReference type="Pfam" id="PF19290">
    <property type="entry name" value="PmbA_TldD_2nd"/>
    <property type="match status" value="1"/>
</dbReference>